<evidence type="ECO:0000259" key="6">
    <source>
        <dbReference type="PROSITE" id="PS51781"/>
    </source>
</evidence>
<feature type="domain" description="SH3b" evidence="6">
    <location>
        <begin position="28"/>
        <end position="95"/>
    </location>
</feature>
<comment type="similarity">
    <text evidence="1">Belongs to the peptidase C40 family.</text>
</comment>
<keyword evidence="4" id="KW-0788">Thiol protease</keyword>
<comment type="caution">
    <text evidence="8">The sequence shown here is derived from an EMBL/GenBank/DDBJ whole genome shotgun (WGS) entry which is preliminary data.</text>
</comment>
<keyword evidence="3 8" id="KW-0378">Hydrolase</keyword>
<evidence type="ECO:0000313" key="8">
    <source>
        <dbReference type="EMBL" id="PMC80796.1"/>
    </source>
</evidence>
<dbReference type="SUPFAM" id="SSF54001">
    <property type="entry name" value="Cysteine proteinases"/>
    <property type="match status" value="1"/>
</dbReference>
<evidence type="ECO:0000256" key="4">
    <source>
        <dbReference type="ARBA" id="ARBA00022807"/>
    </source>
</evidence>
<keyword evidence="5" id="KW-0732">Signal</keyword>
<protein>
    <submittedName>
        <fullName evidence="8">Glycoside hydrolase</fullName>
    </submittedName>
</protein>
<evidence type="ECO:0000313" key="9">
    <source>
        <dbReference type="Proteomes" id="UP000235658"/>
    </source>
</evidence>
<dbReference type="Gene3D" id="3.90.1720.10">
    <property type="entry name" value="endopeptidase domain like (from Nostoc punctiforme)"/>
    <property type="match status" value="1"/>
</dbReference>
<dbReference type="InterPro" id="IPR000064">
    <property type="entry name" value="NLP_P60_dom"/>
</dbReference>
<evidence type="ECO:0000256" key="5">
    <source>
        <dbReference type="SAM" id="SignalP"/>
    </source>
</evidence>
<accession>A0A2N6UH05</accession>
<reference evidence="8 9" key="1">
    <citation type="submission" date="2017-09" db="EMBL/GenBank/DDBJ databases">
        <title>Bacterial strain isolated from the female urinary microbiota.</title>
        <authorList>
            <person name="Thomas-White K."/>
            <person name="Kumar N."/>
            <person name="Forster S."/>
            <person name="Putonti C."/>
            <person name="Lawley T."/>
            <person name="Wolfe A.J."/>
        </authorList>
    </citation>
    <scope>NUCLEOTIDE SEQUENCE [LARGE SCALE GENOMIC DNA]</scope>
    <source>
        <strain evidence="8 9">UMB0204</strain>
    </source>
</reference>
<organism evidence="8 9">
    <name type="scientific">Anaerococcus hydrogenalis</name>
    <dbReference type="NCBI Taxonomy" id="33029"/>
    <lineage>
        <taxon>Bacteria</taxon>
        <taxon>Bacillati</taxon>
        <taxon>Bacillota</taxon>
        <taxon>Tissierellia</taxon>
        <taxon>Tissierellales</taxon>
        <taxon>Peptoniphilaceae</taxon>
        <taxon>Anaerococcus</taxon>
    </lineage>
</organism>
<dbReference type="AlphaFoldDB" id="A0A2N6UH05"/>
<dbReference type="InterPro" id="IPR051202">
    <property type="entry name" value="Peptidase_C40"/>
</dbReference>
<dbReference type="GO" id="GO:0008234">
    <property type="term" value="F:cysteine-type peptidase activity"/>
    <property type="evidence" value="ECO:0007669"/>
    <property type="project" value="UniProtKB-KW"/>
</dbReference>
<dbReference type="GeneID" id="84579196"/>
<evidence type="ECO:0000256" key="2">
    <source>
        <dbReference type="ARBA" id="ARBA00022670"/>
    </source>
</evidence>
<dbReference type="InterPro" id="IPR003646">
    <property type="entry name" value="SH3-like_bac-type"/>
</dbReference>
<dbReference type="PANTHER" id="PTHR47053">
    <property type="entry name" value="MUREIN DD-ENDOPEPTIDASE MEPH-RELATED"/>
    <property type="match status" value="1"/>
</dbReference>
<feature type="signal peptide" evidence="5">
    <location>
        <begin position="1"/>
        <end position="28"/>
    </location>
</feature>
<dbReference type="Proteomes" id="UP000235658">
    <property type="component" value="Unassembled WGS sequence"/>
</dbReference>
<gene>
    <name evidence="8" type="ORF">CJ192_08365</name>
</gene>
<dbReference type="Gene3D" id="2.30.30.40">
    <property type="entry name" value="SH3 Domains"/>
    <property type="match status" value="1"/>
</dbReference>
<sequence length="354" mass="39824">MRKNKKIIILLSGILAFQFFAPKTTAHAKGLIINYDITEGVNIRESGSSSNNSKIIGGIDYPDVYEIKEEDNDWYKIDFKDKEGYVGKSWFYVLDDVKTLDKGKIYEKADEKSKEVSDFKKDEKLILVNFADKDFIKVKKGDKTGFIKIDKSDLSKKDSKNLDKIKDKYKKIYDSIKRYMDYLDRNNLSLYPVDEKNKEVQGEINRIYQENDSNNQAYDDSGDEVEYVYYTVDGDDIGSKAYNFATNFIGNPYVWGGTSLTNGVDCSGFTQQVYGKFGIGLPHFAQSQADYGKTVNLGEEKAGDLVFFGTSMSNITHVAIADGQGGIVHAANPRDGIITSGIGNPIIIKRLIED</sequence>
<evidence type="ECO:0000259" key="7">
    <source>
        <dbReference type="PROSITE" id="PS51935"/>
    </source>
</evidence>
<dbReference type="GO" id="GO:0006508">
    <property type="term" value="P:proteolysis"/>
    <property type="evidence" value="ECO:0007669"/>
    <property type="project" value="UniProtKB-KW"/>
</dbReference>
<dbReference type="PROSITE" id="PS51781">
    <property type="entry name" value="SH3B"/>
    <property type="match status" value="1"/>
</dbReference>
<dbReference type="RefSeq" id="WP_102198456.1">
    <property type="nucleotide sequence ID" value="NZ_CAUPDS010000008.1"/>
</dbReference>
<feature type="domain" description="NlpC/P60" evidence="7">
    <location>
        <begin position="235"/>
        <end position="354"/>
    </location>
</feature>
<dbReference type="Pfam" id="PF00877">
    <property type="entry name" value="NLPC_P60"/>
    <property type="match status" value="1"/>
</dbReference>
<name>A0A2N6UH05_9FIRM</name>
<dbReference type="PANTHER" id="PTHR47053:SF1">
    <property type="entry name" value="MUREIN DD-ENDOPEPTIDASE MEPH-RELATED"/>
    <property type="match status" value="1"/>
</dbReference>
<proteinExistence type="inferred from homology"/>
<feature type="chain" id="PRO_5014698333" evidence="5">
    <location>
        <begin position="29"/>
        <end position="354"/>
    </location>
</feature>
<dbReference type="InterPro" id="IPR038765">
    <property type="entry name" value="Papain-like_cys_pep_sf"/>
</dbReference>
<dbReference type="EMBL" id="PNHP01000007">
    <property type="protein sequence ID" value="PMC80796.1"/>
    <property type="molecule type" value="Genomic_DNA"/>
</dbReference>
<evidence type="ECO:0000256" key="3">
    <source>
        <dbReference type="ARBA" id="ARBA00022801"/>
    </source>
</evidence>
<keyword evidence="2" id="KW-0645">Protease</keyword>
<dbReference type="Pfam" id="PF08239">
    <property type="entry name" value="SH3_3"/>
    <property type="match status" value="1"/>
</dbReference>
<dbReference type="PROSITE" id="PS51935">
    <property type="entry name" value="NLPC_P60"/>
    <property type="match status" value="1"/>
</dbReference>
<evidence type="ECO:0000256" key="1">
    <source>
        <dbReference type="ARBA" id="ARBA00007074"/>
    </source>
</evidence>